<dbReference type="CDD" id="cd00093">
    <property type="entry name" value="HTH_XRE"/>
    <property type="match status" value="1"/>
</dbReference>
<dbReference type="InterPro" id="IPR010982">
    <property type="entry name" value="Lambda_DNA-bd_dom_sf"/>
</dbReference>
<evidence type="ECO:0000259" key="2">
    <source>
        <dbReference type="PROSITE" id="PS50943"/>
    </source>
</evidence>
<dbReference type="EMBL" id="JAATEJ010000034">
    <property type="protein sequence ID" value="NJP47759.1"/>
    <property type="molecule type" value="Genomic_DNA"/>
</dbReference>
<reference evidence="3 4" key="1">
    <citation type="submission" date="2020-03" db="EMBL/GenBank/DDBJ databases">
        <title>WGS of actinomycetes isolated from Thailand.</title>
        <authorList>
            <person name="Thawai C."/>
        </authorList>
    </citation>
    <scope>NUCLEOTIDE SEQUENCE [LARGE SCALE GENOMIC DNA]</scope>
    <source>
        <strain evidence="3 4">PRB2-1</strain>
    </source>
</reference>
<feature type="region of interest" description="Disordered" evidence="1">
    <location>
        <begin position="204"/>
        <end position="225"/>
    </location>
</feature>
<comment type="caution">
    <text evidence="3">The sequence shown here is derived from an EMBL/GenBank/DDBJ whole genome shotgun (WGS) entry which is preliminary data.</text>
</comment>
<dbReference type="SUPFAM" id="SSF47413">
    <property type="entry name" value="lambda repressor-like DNA-binding domains"/>
    <property type="match status" value="1"/>
</dbReference>
<dbReference type="Proteomes" id="UP000734511">
    <property type="component" value="Unassembled WGS sequence"/>
</dbReference>
<feature type="compositionally biased region" description="Basic and acidic residues" evidence="1">
    <location>
        <begin position="204"/>
        <end position="215"/>
    </location>
</feature>
<dbReference type="InterPro" id="IPR001387">
    <property type="entry name" value="Cro/C1-type_HTH"/>
</dbReference>
<name>A0ABX1A1H5_9ACTN</name>
<dbReference type="Pfam" id="PF13560">
    <property type="entry name" value="HTH_31"/>
    <property type="match status" value="1"/>
</dbReference>
<protein>
    <submittedName>
        <fullName evidence="3">Helix-turn-helix transcriptional regulator</fullName>
    </submittedName>
</protein>
<feature type="domain" description="HTH cro/C1-type" evidence="2">
    <location>
        <begin position="13"/>
        <end position="67"/>
    </location>
</feature>
<evidence type="ECO:0000256" key="1">
    <source>
        <dbReference type="SAM" id="MobiDB-lite"/>
    </source>
</evidence>
<keyword evidence="4" id="KW-1185">Reference proteome</keyword>
<dbReference type="RefSeq" id="WP_167986596.1">
    <property type="nucleotide sequence ID" value="NZ_JAATEJ010000034.1"/>
</dbReference>
<dbReference type="SMART" id="SM00530">
    <property type="entry name" value="HTH_XRE"/>
    <property type="match status" value="2"/>
</dbReference>
<accession>A0ABX1A1H5</accession>
<organism evidence="3 4">
    <name type="scientific">Actinacidiphila epipremni</name>
    <dbReference type="NCBI Taxonomy" id="2053013"/>
    <lineage>
        <taxon>Bacteria</taxon>
        <taxon>Bacillati</taxon>
        <taxon>Actinomycetota</taxon>
        <taxon>Actinomycetes</taxon>
        <taxon>Kitasatosporales</taxon>
        <taxon>Streptomycetaceae</taxon>
        <taxon>Actinacidiphila</taxon>
    </lineage>
</organism>
<evidence type="ECO:0000313" key="4">
    <source>
        <dbReference type="Proteomes" id="UP000734511"/>
    </source>
</evidence>
<gene>
    <name evidence="3" type="ORF">HCN08_30780</name>
</gene>
<dbReference type="PROSITE" id="PS50943">
    <property type="entry name" value="HTH_CROC1"/>
    <property type="match status" value="1"/>
</dbReference>
<proteinExistence type="predicted"/>
<sequence length="412" mass="45320">MTRRLEPLAHGVLVLLRRDAGLSQVRLAERVGVSARQIANYEQGCHSPAPGTLVRLAEALCTSPQALAGVPVGEESLGDLRRFAGLDRVRAVRLLRSRLPEGLGPTEWKLQAIESGQDVVAWMDPALLKRVIAALAETYGVSPDVVRRSWFRAFPGQAHLLREDIPGAASPKPKSPSRAQQAWRDLNARQRAYLAACFREDQRAEREAEEHRSAGRDPGPASQWRRVPFAVRADPAFTAYTDVQERLRAEGRHDAGAGATLHALARRGLLRVSEDQVEVFPVGFVPRVVVEMTRVGRACARAGLREGAPRRPPGGLLSEWLWRALVKVAEAGADGLAEDDLWGRAKFYLGTGYRPRGVLSRGYIDCVAVEERPTGAGPGRSFHWVVTAAGRSHIAENLQRYEDLYPRRDAGN</sequence>
<evidence type="ECO:0000313" key="3">
    <source>
        <dbReference type="EMBL" id="NJP47759.1"/>
    </source>
</evidence>
<dbReference type="Gene3D" id="1.10.260.40">
    <property type="entry name" value="lambda repressor-like DNA-binding domains"/>
    <property type="match status" value="1"/>
</dbReference>